<proteinExistence type="predicted"/>
<sequence length="167" mass="19040" precursor="true">MNLLNDEVFAVILALIIVASVFTVGQEFRGIEPFNAIGLLDQECKIGYYPDFVLIGENLTLCIHIYNYMGSPEAYMVVYKFGTPDALPTNTTPSPEPVLWNYTVVLNHGEESLLKISVPIPYRPDMIWDNATLIFELWMYNTAKGEWEYTGRWVHLHVVVREVPLLG</sequence>
<organism evidence="1 2">
    <name type="scientific">Desulfurococcus amylolyticus DSM 16532</name>
    <dbReference type="NCBI Taxonomy" id="768672"/>
    <lineage>
        <taxon>Archaea</taxon>
        <taxon>Thermoproteota</taxon>
        <taxon>Thermoprotei</taxon>
        <taxon>Desulfurococcales</taxon>
        <taxon>Desulfurococcaceae</taxon>
        <taxon>Desulfurococcus</taxon>
    </lineage>
</organism>
<dbReference type="GeneID" id="13061300"/>
<protein>
    <recommendedName>
        <fullName evidence="3">DUF1616 domain-containing protein</fullName>
    </recommendedName>
</protein>
<dbReference type="EMBL" id="CP003321">
    <property type="protein sequence ID" value="AFL66812.1"/>
    <property type="molecule type" value="Genomic_DNA"/>
</dbReference>
<dbReference type="KEGG" id="dfd:Desfe_0924"/>
<gene>
    <name evidence="1" type="ORF">Desfe_0924</name>
</gene>
<keyword evidence="2" id="KW-1185">Reference proteome</keyword>
<name>I3XS88_DESAM</name>
<evidence type="ECO:0000313" key="1">
    <source>
        <dbReference type="EMBL" id="AFL66812.1"/>
    </source>
</evidence>
<dbReference type="AlphaFoldDB" id="I3XS88"/>
<evidence type="ECO:0000313" key="2">
    <source>
        <dbReference type="Proteomes" id="UP000006175"/>
    </source>
</evidence>
<dbReference type="OrthoDB" id="19311at2157"/>
<dbReference type="eggNOG" id="arCOG02884">
    <property type="taxonomic scope" value="Archaea"/>
</dbReference>
<evidence type="ECO:0008006" key="3">
    <source>
        <dbReference type="Google" id="ProtNLM"/>
    </source>
</evidence>
<dbReference type="HOGENOM" id="CLU_134835_0_0_2"/>
<dbReference type="Proteomes" id="UP000006175">
    <property type="component" value="Chromosome"/>
</dbReference>
<dbReference type="RefSeq" id="WP_014767712.1">
    <property type="nucleotide sequence ID" value="NC_018001.1"/>
</dbReference>
<accession>I3XS88</accession>
<reference evidence="1 2" key="1">
    <citation type="journal article" date="2012" name="J. Bacteriol.">
        <title>Complete Genome Sequence of Desulfurococcus fermentans, a Hyperthermophilic Cellulolytic Crenarchaeon Isolated from a Freshwater Hot Spring in Kamchatka, Russia.</title>
        <authorList>
            <person name="Susanti D."/>
            <person name="Johnson E.F."/>
            <person name="Rodriguez J.R."/>
            <person name="Anderson I."/>
            <person name="Perevalova A.A."/>
            <person name="Kyrpides N."/>
            <person name="Lucas S."/>
            <person name="Han J."/>
            <person name="Lapidus A."/>
            <person name="Cheng J.F."/>
            <person name="Goodwin L."/>
            <person name="Pitluck S."/>
            <person name="Mavrommatis K."/>
            <person name="Peters L."/>
            <person name="Land M.L."/>
            <person name="Hauser L."/>
            <person name="Gopalan V."/>
            <person name="Chan P.P."/>
            <person name="Lowe T.M."/>
            <person name="Atomi H."/>
            <person name="Bonch-Osmolovskaya E.A."/>
            <person name="Woyke T."/>
            <person name="Mukhopadhyay B."/>
        </authorList>
    </citation>
    <scope>NUCLEOTIDE SEQUENCE [LARGE SCALE GENOMIC DNA]</scope>
    <source>
        <strain evidence="1 2">DSM 16532</strain>
    </source>
</reference>